<evidence type="ECO:0000313" key="1">
    <source>
        <dbReference type="Proteomes" id="UP000887565"/>
    </source>
</evidence>
<dbReference type="Proteomes" id="UP000887565">
    <property type="component" value="Unplaced"/>
</dbReference>
<evidence type="ECO:0000313" key="2">
    <source>
        <dbReference type="WBParaSite" id="nRc.2.0.1.t23000-RA"/>
    </source>
</evidence>
<organism evidence="1 2">
    <name type="scientific">Romanomermis culicivorax</name>
    <name type="common">Nematode worm</name>
    <dbReference type="NCBI Taxonomy" id="13658"/>
    <lineage>
        <taxon>Eukaryota</taxon>
        <taxon>Metazoa</taxon>
        <taxon>Ecdysozoa</taxon>
        <taxon>Nematoda</taxon>
        <taxon>Enoplea</taxon>
        <taxon>Dorylaimia</taxon>
        <taxon>Mermithida</taxon>
        <taxon>Mermithoidea</taxon>
        <taxon>Mermithidae</taxon>
        <taxon>Romanomermis</taxon>
    </lineage>
</organism>
<dbReference type="AlphaFoldDB" id="A0A915JB43"/>
<keyword evidence="1" id="KW-1185">Reference proteome</keyword>
<protein>
    <submittedName>
        <fullName evidence="2">Uncharacterized protein</fullName>
    </submittedName>
</protein>
<proteinExistence type="predicted"/>
<sequence length="70" mass="8286">FEKSNLASRISKFSVENLEFEFKKFEFIVKNLLFNFKNEEFGVKKCQILSLKILQFCVEKSNLASEIPKF</sequence>
<reference evidence="2" key="1">
    <citation type="submission" date="2022-11" db="UniProtKB">
        <authorList>
            <consortium name="WormBaseParasite"/>
        </authorList>
    </citation>
    <scope>IDENTIFICATION</scope>
</reference>
<accession>A0A915JB43</accession>
<dbReference type="WBParaSite" id="nRc.2.0.1.t23000-RA">
    <property type="protein sequence ID" value="nRc.2.0.1.t23000-RA"/>
    <property type="gene ID" value="nRc.2.0.1.g23000"/>
</dbReference>
<name>A0A915JB43_ROMCU</name>